<feature type="transmembrane region" description="Helical" evidence="1">
    <location>
        <begin position="146"/>
        <end position="165"/>
    </location>
</feature>
<protein>
    <recommendedName>
        <fullName evidence="4">Clp protease ClpB</fullName>
    </recommendedName>
</protein>
<evidence type="ECO:0000313" key="2">
    <source>
        <dbReference type="EMBL" id="SHN20436.1"/>
    </source>
</evidence>
<sequence length="169" mass="20258">MKEFIHKGSYNMNNKLLFFLGLVIWLLTLPFSADAQEKLNKLVQERKILHQEWQESEKQKSGIFGNRTKKDMTATNEWMDRIIQKDNQIMQELEMLKDIQTTTIGNEKEDYKFIAHKAEADIVKLKRALQSKDSDIREEQEKTRTYEWTTLIFFISSLVLGFLYYRRKR</sequence>
<keyword evidence="1" id="KW-0472">Membrane</keyword>
<proteinExistence type="predicted"/>
<evidence type="ECO:0000313" key="3">
    <source>
        <dbReference type="Proteomes" id="UP000184513"/>
    </source>
</evidence>
<dbReference type="EMBL" id="FRCY01000010">
    <property type="protein sequence ID" value="SHN20436.1"/>
    <property type="molecule type" value="Genomic_DNA"/>
</dbReference>
<keyword evidence="1" id="KW-0812">Transmembrane</keyword>
<dbReference type="STRING" id="388280.SAMN04488057_11099"/>
<organism evidence="2 3">
    <name type="scientific">Cyclobacterium lianum</name>
    <dbReference type="NCBI Taxonomy" id="388280"/>
    <lineage>
        <taxon>Bacteria</taxon>
        <taxon>Pseudomonadati</taxon>
        <taxon>Bacteroidota</taxon>
        <taxon>Cytophagia</taxon>
        <taxon>Cytophagales</taxon>
        <taxon>Cyclobacteriaceae</taxon>
        <taxon>Cyclobacterium</taxon>
    </lineage>
</organism>
<evidence type="ECO:0008006" key="4">
    <source>
        <dbReference type="Google" id="ProtNLM"/>
    </source>
</evidence>
<reference evidence="2 3" key="1">
    <citation type="submission" date="2016-11" db="EMBL/GenBank/DDBJ databases">
        <authorList>
            <person name="Jaros S."/>
            <person name="Januszkiewicz K."/>
            <person name="Wedrychowicz H."/>
        </authorList>
    </citation>
    <scope>NUCLEOTIDE SEQUENCE [LARGE SCALE GENOMIC DNA]</scope>
    <source>
        <strain evidence="2 3">CGMCC 1.6102</strain>
    </source>
</reference>
<keyword evidence="1" id="KW-1133">Transmembrane helix</keyword>
<gene>
    <name evidence="2" type="ORF">SAMN04488057_11099</name>
</gene>
<name>A0A1M7PSN4_9BACT</name>
<dbReference type="Proteomes" id="UP000184513">
    <property type="component" value="Unassembled WGS sequence"/>
</dbReference>
<accession>A0A1M7PSN4</accession>
<dbReference type="AlphaFoldDB" id="A0A1M7PSN4"/>
<evidence type="ECO:0000256" key="1">
    <source>
        <dbReference type="SAM" id="Phobius"/>
    </source>
</evidence>
<keyword evidence="3" id="KW-1185">Reference proteome</keyword>
<dbReference type="RefSeq" id="WP_245802874.1">
    <property type="nucleotide sequence ID" value="NZ_FRCY01000010.1"/>
</dbReference>